<sequence length="106" mass="12127">MPAYQIREIKIIEGGNDRSTLRSLREYERQSTDNVSIIAEVRHFFEMELSNPKALQTVDFDAIIVTATGGVEIARFSVSDFWCREWRESSFNPKVAAHHPPETLAT</sequence>
<dbReference type="AlphaFoldDB" id="A0A9W6GZ69"/>
<dbReference type="EMBL" id="BSEC01000004">
    <property type="protein sequence ID" value="GLI95584.1"/>
    <property type="molecule type" value="Genomic_DNA"/>
</dbReference>
<protein>
    <submittedName>
        <fullName evidence="1">Uncharacterized protein</fullName>
    </submittedName>
</protein>
<comment type="caution">
    <text evidence="1">The sequence shown here is derived from an EMBL/GenBank/DDBJ whole genome shotgun (WGS) entry which is preliminary data.</text>
</comment>
<proteinExistence type="predicted"/>
<name>A0A9W6GZ69_9HYPH</name>
<accession>A0A9W6GZ69</accession>
<evidence type="ECO:0000313" key="1">
    <source>
        <dbReference type="EMBL" id="GLI95584.1"/>
    </source>
</evidence>
<evidence type="ECO:0000313" key="2">
    <source>
        <dbReference type="Proteomes" id="UP001144323"/>
    </source>
</evidence>
<keyword evidence="2" id="KW-1185">Reference proteome</keyword>
<reference evidence="1" key="1">
    <citation type="journal article" date="2023" name="Int. J. Syst. Evol. Microbiol.">
        <title>Methylocystis iwaonis sp. nov., a type II methane-oxidizing bacterium from surface soil of a rice paddy field in Japan, and emended description of the genus Methylocystis (ex Whittenbury et al. 1970) Bowman et al. 1993.</title>
        <authorList>
            <person name="Kaise H."/>
            <person name="Sawadogo J.B."/>
            <person name="Alam M.S."/>
            <person name="Ueno C."/>
            <person name="Dianou D."/>
            <person name="Shinjo R."/>
            <person name="Asakawa S."/>
        </authorList>
    </citation>
    <scope>NUCLEOTIDE SEQUENCE</scope>
    <source>
        <strain evidence="1">LMG27198</strain>
    </source>
</reference>
<organism evidence="1 2">
    <name type="scientific">Methylocystis echinoides</name>
    <dbReference type="NCBI Taxonomy" id="29468"/>
    <lineage>
        <taxon>Bacteria</taxon>
        <taxon>Pseudomonadati</taxon>
        <taxon>Pseudomonadota</taxon>
        <taxon>Alphaproteobacteria</taxon>
        <taxon>Hyphomicrobiales</taxon>
        <taxon>Methylocystaceae</taxon>
        <taxon>Methylocystis</taxon>
    </lineage>
</organism>
<dbReference type="RefSeq" id="WP_281806457.1">
    <property type="nucleotide sequence ID" value="NZ_BSEC01000004.1"/>
</dbReference>
<gene>
    <name evidence="1" type="ORF">LMG27198_45760</name>
</gene>
<dbReference type="Proteomes" id="UP001144323">
    <property type="component" value="Unassembled WGS sequence"/>
</dbReference>